<proteinExistence type="predicted"/>
<dbReference type="RefSeq" id="XP_019028087.1">
    <property type="nucleotide sequence ID" value="XM_019179911.1"/>
</dbReference>
<keyword evidence="3" id="KW-1185">Reference proteome</keyword>
<feature type="region of interest" description="Disordered" evidence="1">
    <location>
        <begin position="269"/>
        <end position="312"/>
    </location>
</feature>
<dbReference type="EMBL" id="AWGH01000047">
    <property type="protein sequence ID" value="ODN79054.1"/>
    <property type="molecule type" value="Genomic_DNA"/>
</dbReference>
<reference evidence="2 3" key="1">
    <citation type="submission" date="2016-06" db="EMBL/GenBank/DDBJ databases">
        <title>Evolution of pathogenesis and genome organization in the Tremellales.</title>
        <authorList>
            <person name="Cuomo C."/>
            <person name="Litvintseva A."/>
            <person name="Heitman J."/>
            <person name="Chen Y."/>
            <person name="Sun S."/>
            <person name="Springer D."/>
            <person name="Dromer F."/>
            <person name="Young S."/>
            <person name="Zeng Q."/>
            <person name="Chapman S."/>
            <person name="Gujja S."/>
            <person name="Saif S."/>
            <person name="Birren B."/>
        </authorList>
    </citation>
    <scope>NUCLEOTIDE SEQUENCE [LARGE SCALE GENOMIC DNA]</scope>
    <source>
        <strain evidence="2 3">CBS 7118</strain>
    </source>
</reference>
<name>A0A1E3HRS9_9TREE</name>
<comment type="caution">
    <text evidence="2">The sequence shown here is derived from an EMBL/GenBank/DDBJ whole genome shotgun (WGS) entry which is preliminary data.</text>
</comment>
<evidence type="ECO:0000313" key="3">
    <source>
        <dbReference type="Proteomes" id="UP000094819"/>
    </source>
</evidence>
<accession>A0A1E3HRS9</accession>
<organism evidence="2 3">
    <name type="scientific">Cryptococcus wingfieldii CBS 7118</name>
    <dbReference type="NCBI Taxonomy" id="1295528"/>
    <lineage>
        <taxon>Eukaryota</taxon>
        <taxon>Fungi</taxon>
        <taxon>Dikarya</taxon>
        <taxon>Basidiomycota</taxon>
        <taxon>Agaricomycotina</taxon>
        <taxon>Tremellomycetes</taxon>
        <taxon>Tremellales</taxon>
        <taxon>Cryptococcaceae</taxon>
        <taxon>Cryptococcus</taxon>
    </lineage>
</organism>
<evidence type="ECO:0000313" key="2">
    <source>
        <dbReference type="EMBL" id="ODN79054.1"/>
    </source>
</evidence>
<gene>
    <name evidence="2" type="ORF">L198_07933</name>
</gene>
<dbReference type="GeneID" id="30197144"/>
<feature type="compositionally biased region" description="Basic residues" evidence="1">
    <location>
        <begin position="286"/>
        <end position="302"/>
    </location>
</feature>
<evidence type="ECO:0000256" key="1">
    <source>
        <dbReference type="SAM" id="MobiDB-lite"/>
    </source>
</evidence>
<dbReference type="AlphaFoldDB" id="A0A1E3HRS9"/>
<sequence length="329" mass="37436">MLRHASGHVQWRLGNLPKSVGVWKKERFSVMGWLQEPLLASVSHVALGQVFESTDSPAPAASPLFGPSLKHICVLSPVKGPNEYKHPSRLWSPLQRELLESFVRHAPSFAAGSTKDGSTSLTLHNAVPGSISKSLADTMRYDMPRKDAWRRWKLQILHTAPVMSKYILALRDAVALGKLGPDGDWAPRKKPWRLCFTNIAPHPSRLDIPQMLIDDFTRKTQLVLSDLCMAAFRKWFWETVSFEGPGACECCGGVSQERVQSAPQPLELYINKPPRDNRQKNNQQKNNKRKNKQSKPKKKRKNAKDMKWKEQATKGWKVCHNHWVVRRLC</sequence>
<feature type="compositionally biased region" description="Basic and acidic residues" evidence="1">
    <location>
        <begin position="303"/>
        <end position="312"/>
    </location>
</feature>
<protein>
    <submittedName>
        <fullName evidence="2">Uncharacterized protein</fullName>
    </submittedName>
</protein>
<dbReference type="Proteomes" id="UP000094819">
    <property type="component" value="Unassembled WGS sequence"/>
</dbReference>